<protein>
    <recommendedName>
        <fullName evidence="5 12">Cell division protein FtsX</fullName>
    </recommendedName>
</protein>
<feature type="domain" description="FtsX extracellular" evidence="15">
    <location>
        <begin position="56"/>
        <end position="161"/>
    </location>
</feature>
<evidence type="ECO:0000256" key="5">
    <source>
        <dbReference type="ARBA" id="ARBA00021907"/>
    </source>
</evidence>
<evidence type="ECO:0000259" key="14">
    <source>
        <dbReference type="Pfam" id="PF02687"/>
    </source>
</evidence>
<evidence type="ECO:0000256" key="3">
    <source>
        <dbReference type="ARBA" id="ARBA00007379"/>
    </source>
</evidence>
<evidence type="ECO:0000256" key="8">
    <source>
        <dbReference type="ARBA" id="ARBA00022692"/>
    </source>
</evidence>
<dbReference type="GO" id="GO:0051301">
    <property type="term" value="P:cell division"/>
    <property type="evidence" value="ECO:0007669"/>
    <property type="project" value="UniProtKB-KW"/>
</dbReference>
<feature type="domain" description="ABC3 transporter permease C-terminal" evidence="14">
    <location>
        <begin position="185"/>
        <end position="300"/>
    </location>
</feature>
<comment type="caution">
    <text evidence="16">The sequence shown here is derived from an EMBL/GenBank/DDBJ whole genome shotgun (WGS) entry which is preliminary data.</text>
</comment>
<dbReference type="InterPro" id="IPR004513">
    <property type="entry name" value="FtsX"/>
</dbReference>
<keyword evidence="11 12" id="KW-0131">Cell cycle</keyword>
<dbReference type="Gene3D" id="3.30.70.3040">
    <property type="match status" value="1"/>
</dbReference>
<comment type="subcellular location">
    <subcellularLocation>
        <location evidence="2">Cell membrane</location>
        <topology evidence="2">Multi-pass membrane protein</topology>
    </subcellularLocation>
</comment>
<gene>
    <name evidence="16" type="ORF">FHX39_002728</name>
</gene>
<dbReference type="PIRSF" id="PIRSF003097">
    <property type="entry name" value="FtsX"/>
    <property type="match status" value="1"/>
</dbReference>
<keyword evidence="8 13" id="KW-0812">Transmembrane</keyword>
<comment type="similarity">
    <text evidence="3 12">Belongs to the ABC-4 integral membrane protein family. FtsX subfamily.</text>
</comment>
<evidence type="ECO:0000313" key="16">
    <source>
        <dbReference type="EMBL" id="MBB3327784.1"/>
    </source>
</evidence>
<dbReference type="Pfam" id="PF18075">
    <property type="entry name" value="FtsX_ECD"/>
    <property type="match status" value="1"/>
</dbReference>
<keyword evidence="9 13" id="KW-1133">Transmembrane helix</keyword>
<dbReference type="InterPro" id="IPR003838">
    <property type="entry name" value="ABC3_permease_C"/>
</dbReference>
<accession>A0A7W5P7P7</accession>
<dbReference type="GO" id="GO:0005886">
    <property type="term" value="C:plasma membrane"/>
    <property type="evidence" value="ECO:0007669"/>
    <property type="project" value="UniProtKB-SubCell"/>
</dbReference>
<dbReference type="EMBL" id="JACHZG010000001">
    <property type="protein sequence ID" value="MBB3327784.1"/>
    <property type="molecule type" value="Genomic_DNA"/>
</dbReference>
<evidence type="ECO:0000256" key="1">
    <source>
        <dbReference type="ARBA" id="ARBA00003552"/>
    </source>
</evidence>
<feature type="transmembrane region" description="Helical" evidence="13">
    <location>
        <begin position="213"/>
        <end position="231"/>
    </location>
</feature>
<reference evidence="16 17" key="1">
    <citation type="submission" date="2020-08" db="EMBL/GenBank/DDBJ databases">
        <title>Sequencing the genomes of 1000 actinobacteria strains.</title>
        <authorList>
            <person name="Klenk H.-P."/>
        </authorList>
    </citation>
    <scope>NUCLEOTIDE SEQUENCE [LARGE SCALE GENOMIC DNA]</scope>
    <source>
        <strain evidence="16 17">DSM 11053</strain>
    </source>
</reference>
<keyword evidence="7 12" id="KW-0132">Cell division</keyword>
<evidence type="ECO:0000256" key="4">
    <source>
        <dbReference type="ARBA" id="ARBA00011160"/>
    </source>
</evidence>
<dbReference type="Proteomes" id="UP000565572">
    <property type="component" value="Unassembled WGS sequence"/>
</dbReference>
<evidence type="ECO:0000256" key="11">
    <source>
        <dbReference type="ARBA" id="ARBA00023306"/>
    </source>
</evidence>
<sequence>MRFRHIFSETRAGLRQNLTMTLAVIMTMWVSLSLFGAGLLASQQVDLMKGRWYDKIEISIFLCTSDVQGDNCDPGQDATDAQKQVIQQTLLSNPEVAGNGVYFEDKQAAYDEFQKAYAGSPIRDSLTVDQMQESFRVKLKNPEEYEGVVSSVQGLRGVQKVQDLRQYLDPFFNALNLVQWGTIATSALLLLAAALQIGNTIRLAAFARRREIGIMRLVGASNLYITLPFLFEAVFSALVGAALACGTLAAGVYFIVMQKAEPAIRSIPWIGWNQTGLAMLGVIIVGVVLSVVPTIVTTRKYLRV</sequence>
<organism evidence="16 17">
    <name type="scientific">Microlunatus antarcticus</name>
    <dbReference type="NCBI Taxonomy" id="53388"/>
    <lineage>
        <taxon>Bacteria</taxon>
        <taxon>Bacillati</taxon>
        <taxon>Actinomycetota</taxon>
        <taxon>Actinomycetes</taxon>
        <taxon>Propionibacteriales</taxon>
        <taxon>Propionibacteriaceae</taxon>
        <taxon>Microlunatus</taxon>
    </lineage>
</organism>
<evidence type="ECO:0000256" key="12">
    <source>
        <dbReference type="PIRNR" id="PIRNR003097"/>
    </source>
</evidence>
<feature type="transmembrane region" description="Helical" evidence="13">
    <location>
        <begin position="277"/>
        <end position="296"/>
    </location>
</feature>
<dbReference type="NCBIfam" id="NF038346">
    <property type="entry name" value="FtsX_actino"/>
    <property type="match status" value="1"/>
</dbReference>
<name>A0A7W5P7P7_9ACTN</name>
<dbReference type="RefSeq" id="WP_183339224.1">
    <property type="nucleotide sequence ID" value="NZ_JACHZG010000001.1"/>
</dbReference>
<dbReference type="Pfam" id="PF02687">
    <property type="entry name" value="FtsX"/>
    <property type="match status" value="1"/>
</dbReference>
<evidence type="ECO:0000313" key="17">
    <source>
        <dbReference type="Proteomes" id="UP000565572"/>
    </source>
</evidence>
<comment type="function">
    <text evidence="1">Part of the ABC transporter FtsEX involved in cellular division.</text>
</comment>
<keyword evidence="10 12" id="KW-0472">Membrane</keyword>
<dbReference type="InterPro" id="IPR047929">
    <property type="entry name" value="FtsX_actino"/>
</dbReference>
<proteinExistence type="inferred from homology"/>
<keyword evidence="6 12" id="KW-1003">Cell membrane</keyword>
<dbReference type="InterPro" id="IPR040690">
    <property type="entry name" value="FtsX_ECD"/>
</dbReference>
<dbReference type="PANTHER" id="PTHR47755">
    <property type="entry name" value="CELL DIVISION PROTEIN FTSX"/>
    <property type="match status" value="1"/>
</dbReference>
<evidence type="ECO:0000256" key="13">
    <source>
        <dbReference type="SAM" id="Phobius"/>
    </source>
</evidence>
<keyword evidence="17" id="KW-1185">Reference proteome</keyword>
<evidence type="ECO:0000259" key="15">
    <source>
        <dbReference type="Pfam" id="PF18075"/>
    </source>
</evidence>
<dbReference type="AlphaFoldDB" id="A0A7W5P7P7"/>
<feature type="transmembrane region" description="Helical" evidence="13">
    <location>
        <begin position="21"/>
        <end position="41"/>
    </location>
</feature>
<dbReference type="PANTHER" id="PTHR47755:SF1">
    <property type="entry name" value="CELL DIVISION PROTEIN FTSX"/>
    <property type="match status" value="1"/>
</dbReference>
<evidence type="ECO:0000256" key="7">
    <source>
        <dbReference type="ARBA" id="ARBA00022618"/>
    </source>
</evidence>
<evidence type="ECO:0000256" key="2">
    <source>
        <dbReference type="ARBA" id="ARBA00004651"/>
    </source>
</evidence>
<feature type="transmembrane region" description="Helical" evidence="13">
    <location>
        <begin position="237"/>
        <end position="256"/>
    </location>
</feature>
<feature type="transmembrane region" description="Helical" evidence="13">
    <location>
        <begin position="177"/>
        <end position="201"/>
    </location>
</feature>
<evidence type="ECO:0000256" key="9">
    <source>
        <dbReference type="ARBA" id="ARBA00022989"/>
    </source>
</evidence>
<comment type="subunit">
    <text evidence="4">Forms a membrane-associated complex with FtsE.</text>
</comment>
<evidence type="ECO:0000256" key="10">
    <source>
        <dbReference type="ARBA" id="ARBA00023136"/>
    </source>
</evidence>
<evidence type="ECO:0000256" key="6">
    <source>
        <dbReference type="ARBA" id="ARBA00022475"/>
    </source>
</evidence>